<organism evidence="1 2">
    <name type="scientific">Imshaugia aleurites</name>
    <dbReference type="NCBI Taxonomy" id="172621"/>
    <lineage>
        <taxon>Eukaryota</taxon>
        <taxon>Fungi</taxon>
        <taxon>Dikarya</taxon>
        <taxon>Ascomycota</taxon>
        <taxon>Pezizomycotina</taxon>
        <taxon>Lecanoromycetes</taxon>
        <taxon>OSLEUM clade</taxon>
        <taxon>Lecanoromycetidae</taxon>
        <taxon>Lecanorales</taxon>
        <taxon>Lecanorineae</taxon>
        <taxon>Parmeliaceae</taxon>
        <taxon>Imshaugia</taxon>
    </lineage>
</organism>
<dbReference type="Gene3D" id="3.40.47.10">
    <property type="match status" value="1"/>
</dbReference>
<name>A0A8H3IIA6_9LECA</name>
<dbReference type="GO" id="GO:0016746">
    <property type="term" value="F:acyltransferase activity"/>
    <property type="evidence" value="ECO:0007669"/>
    <property type="project" value="InterPro"/>
</dbReference>
<dbReference type="EMBL" id="CAJPDT010000013">
    <property type="protein sequence ID" value="CAF9914679.1"/>
    <property type="molecule type" value="Genomic_DNA"/>
</dbReference>
<dbReference type="InterPro" id="IPR016039">
    <property type="entry name" value="Thiolase-like"/>
</dbReference>
<evidence type="ECO:0008006" key="3">
    <source>
        <dbReference type="Google" id="ProtNLM"/>
    </source>
</evidence>
<protein>
    <recommendedName>
        <fullName evidence="3">Acetyl-CoA acetyltransferase</fullName>
    </recommendedName>
</protein>
<gene>
    <name evidence="1" type="ORF">IMSHALPRED_001977</name>
</gene>
<dbReference type="OrthoDB" id="435240at2759"/>
<evidence type="ECO:0000313" key="1">
    <source>
        <dbReference type="EMBL" id="CAF9914679.1"/>
    </source>
</evidence>
<reference evidence="1" key="1">
    <citation type="submission" date="2021-03" db="EMBL/GenBank/DDBJ databases">
        <authorList>
            <person name="Tagirdzhanova G."/>
        </authorList>
    </citation>
    <scope>NUCLEOTIDE SEQUENCE</scope>
</reference>
<keyword evidence="2" id="KW-1185">Reference proteome</keyword>
<accession>A0A8H3IIA6</accession>
<dbReference type="SUPFAM" id="SSF53901">
    <property type="entry name" value="Thiolase-like"/>
    <property type="match status" value="1"/>
</dbReference>
<comment type="caution">
    <text evidence="1">The sequence shown here is derived from an EMBL/GenBank/DDBJ whole genome shotgun (WGS) entry which is preliminary data.</text>
</comment>
<dbReference type="Proteomes" id="UP000664534">
    <property type="component" value="Unassembled WGS sequence"/>
</dbReference>
<proteinExistence type="predicted"/>
<dbReference type="AlphaFoldDB" id="A0A8H3IIA6"/>
<evidence type="ECO:0000313" key="2">
    <source>
        <dbReference type="Proteomes" id="UP000664534"/>
    </source>
</evidence>
<sequence>MSPGLMTPVIIGIGDVKNRSQKVEDAIEPMQLMLQATIRALEDATLGHSTAEELKSDIDSVSVVATWTWPYSDLPGLLSGKLGITPRHKIYSDQGGNQPMKLVDGAARRISAGKSKVAIVTGGEALASCTQ</sequence>